<keyword evidence="1" id="KW-0408">Iron</keyword>
<sequence length="315" mass="35371">MLWHHSAHALALFGTIRTPQPNHARRLIDFVLHNQFYPPAPSPPCSVVSSGCRLACLFGRPKKYGISGGRSIPRSRVKTFGLLSSRYHTTHGSMGNEYSRNAAQQELIRVTWLIAFDQSLHSAITHGSVFGTADKYLQGATINEAKENPKLELIGEQETFEMQFLKEYFTRSPDIKAHFPKSYFLVARMITSFINTLILNSRKDMDKLIIRFCKSHAQYGLEEKHFESFAGAMVATVASRLGRFCSKPTRLIWEQVSGDLVKNMYRAYKRTKKTKRSSSTMSPSKSASSTTNPRPEAKQPSSGSTPTCSPKAERS</sequence>
<accession>A0A7S2TSY9</accession>
<organism evidence="4">
    <name type="scientific">Lotharella oceanica</name>
    <dbReference type="NCBI Taxonomy" id="641309"/>
    <lineage>
        <taxon>Eukaryota</taxon>
        <taxon>Sar</taxon>
        <taxon>Rhizaria</taxon>
        <taxon>Cercozoa</taxon>
        <taxon>Chlorarachniophyceae</taxon>
        <taxon>Lotharella</taxon>
    </lineage>
</organism>
<dbReference type="Gene3D" id="1.10.490.10">
    <property type="entry name" value="Globins"/>
    <property type="match status" value="1"/>
</dbReference>
<keyword evidence="1" id="KW-0561">Oxygen transport</keyword>
<dbReference type="GO" id="GO:0005344">
    <property type="term" value="F:oxygen carrier activity"/>
    <property type="evidence" value="ECO:0007669"/>
    <property type="project" value="UniProtKB-KW"/>
</dbReference>
<reference evidence="4" key="1">
    <citation type="submission" date="2021-01" db="EMBL/GenBank/DDBJ databases">
        <authorList>
            <person name="Corre E."/>
            <person name="Pelletier E."/>
            <person name="Niang G."/>
            <person name="Scheremetjew M."/>
            <person name="Finn R."/>
            <person name="Kale V."/>
            <person name="Holt S."/>
            <person name="Cochrane G."/>
            <person name="Meng A."/>
            <person name="Brown T."/>
            <person name="Cohen L."/>
        </authorList>
    </citation>
    <scope>NUCLEOTIDE SEQUENCE</scope>
    <source>
        <strain evidence="4">CCMP622</strain>
    </source>
</reference>
<keyword evidence="1" id="KW-0479">Metal-binding</keyword>
<dbReference type="CDD" id="cd01040">
    <property type="entry name" value="Mb-like"/>
    <property type="match status" value="1"/>
</dbReference>
<feature type="domain" description="Globin" evidence="3">
    <location>
        <begin position="164"/>
        <end position="262"/>
    </location>
</feature>
<dbReference type="Pfam" id="PF00042">
    <property type="entry name" value="Globin"/>
    <property type="match status" value="1"/>
</dbReference>
<dbReference type="InterPro" id="IPR012292">
    <property type="entry name" value="Globin/Proto"/>
</dbReference>
<evidence type="ECO:0000256" key="1">
    <source>
        <dbReference type="RuleBase" id="RU000356"/>
    </source>
</evidence>
<gene>
    <name evidence="4" type="ORF">LSP00402_LOCUS12504</name>
</gene>
<evidence type="ECO:0000313" key="4">
    <source>
        <dbReference type="EMBL" id="CAD9768524.1"/>
    </source>
</evidence>
<dbReference type="EMBL" id="HBHP01020132">
    <property type="protein sequence ID" value="CAD9768524.1"/>
    <property type="molecule type" value="Transcribed_RNA"/>
</dbReference>
<dbReference type="AlphaFoldDB" id="A0A7S2TSY9"/>
<dbReference type="InterPro" id="IPR044399">
    <property type="entry name" value="Mb-like_M"/>
</dbReference>
<dbReference type="GO" id="GO:0019825">
    <property type="term" value="F:oxygen binding"/>
    <property type="evidence" value="ECO:0007669"/>
    <property type="project" value="InterPro"/>
</dbReference>
<feature type="compositionally biased region" description="Polar residues" evidence="2">
    <location>
        <begin position="299"/>
        <end position="308"/>
    </location>
</feature>
<dbReference type="InterPro" id="IPR009050">
    <property type="entry name" value="Globin-like_sf"/>
</dbReference>
<name>A0A7S2TSY9_9EUKA</name>
<evidence type="ECO:0000256" key="2">
    <source>
        <dbReference type="SAM" id="MobiDB-lite"/>
    </source>
</evidence>
<comment type="similarity">
    <text evidence="1">Belongs to the globin family.</text>
</comment>
<protein>
    <recommendedName>
        <fullName evidence="3">Globin domain-containing protein</fullName>
    </recommendedName>
</protein>
<proteinExistence type="inferred from homology"/>
<evidence type="ECO:0000259" key="3">
    <source>
        <dbReference type="Pfam" id="PF00042"/>
    </source>
</evidence>
<dbReference type="SUPFAM" id="SSF46458">
    <property type="entry name" value="Globin-like"/>
    <property type="match status" value="1"/>
</dbReference>
<keyword evidence="1" id="KW-0813">Transport</keyword>
<feature type="region of interest" description="Disordered" evidence="2">
    <location>
        <begin position="270"/>
        <end position="315"/>
    </location>
</feature>
<keyword evidence="1" id="KW-0349">Heme</keyword>
<dbReference type="InterPro" id="IPR000971">
    <property type="entry name" value="Globin"/>
</dbReference>
<feature type="compositionally biased region" description="Low complexity" evidence="2">
    <location>
        <begin position="277"/>
        <end position="291"/>
    </location>
</feature>
<dbReference type="GO" id="GO:0020037">
    <property type="term" value="F:heme binding"/>
    <property type="evidence" value="ECO:0007669"/>
    <property type="project" value="InterPro"/>
</dbReference>